<reference evidence="2" key="1">
    <citation type="journal article" date="2014" name="Front. Microbiol.">
        <title>High frequency of phylogenetically diverse reductive dehalogenase-homologous genes in deep subseafloor sedimentary metagenomes.</title>
        <authorList>
            <person name="Kawai M."/>
            <person name="Futagami T."/>
            <person name="Toyoda A."/>
            <person name="Takaki Y."/>
            <person name="Nishi S."/>
            <person name="Hori S."/>
            <person name="Arai W."/>
            <person name="Tsubouchi T."/>
            <person name="Morono Y."/>
            <person name="Uchiyama I."/>
            <person name="Ito T."/>
            <person name="Fujiyama A."/>
            <person name="Inagaki F."/>
            <person name="Takami H."/>
        </authorList>
    </citation>
    <scope>NUCLEOTIDE SEQUENCE</scope>
    <source>
        <strain evidence="2">Expedition CK06-06</strain>
    </source>
</reference>
<evidence type="ECO:0000259" key="1">
    <source>
        <dbReference type="PROSITE" id="PS51371"/>
    </source>
</evidence>
<dbReference type="InterPro" id="IPR046342">
    <property type="entry name" value="CBS_dom_sf"/>
</dbReference>
<gene>
    <name evidence="2" type="ORF">S01H4_22294</name>
</gene>
<evidence type="ECO:0000313" key="2">
    <source>
        <dbReference type="EMBL" id="GAG86327.1"/>
    </source>
</evidence>
<protein>
    <recommendedName>
        <fullName evidence="1">CBS domain-containing protein</fullName>
    </recommendedName>
</protein>
<organism evidence="2">
    <name type="scientific">marine sediment metagenome</name>
    <dbReference type="NCBI Taxonomy" id="412755"/>
    <lineage>
        <taxon>unclassified sequences</taxon>
        <taxon>metagenomes</taxon>
        <taxon>ecological metagenomes</taxon>
    </lineage>
</organism>
<dbReference type="Gene3D" id="3.10.580.10">
    <property type="entry name" value="CBS-domain"/>
    <property type="match status" value="1"/>
</dbReference>
<comment type="caution">
    <text evidence="2">The sequence shown here is derived from an EMBL/GenBank/DDBJ whole genome shotgun (WGS) entry which is preliminary data.</text>
</comment>
<dbReference type="EMBL" id="BART01010193">
    <property type="protein sequence ID" value="GAG86327.1"/>
    <property type="molecule type" value="Genomic_DNA"/>
</dbReference>
<feature type="domain" description="CBS" evidence="1">
    <location>
        <begin position="33"/>
        <end position="90"/>
    </location>
</feature>
<sequence length="92" mass="10474">MIDGEKPPGILTLREITKVPRHLWSRMKAREVMKPWEKSVQVSPDTPVLTALQEMEAEDLRLVPVVDGLNVLGVLSRERVLNYLKLRTELGS</sequence>
<dbReference type="InterPro" id="IPR000644">
    <property type="entry name" value="CBS_dom"/>
</dbReference>
<dbReference type="Pfam" id="PF00571">
    <property type="entry name" value="CBS"/>
    <property type="match status" value="1"/>
</dbReference>
<proteinExistence type="predicted"/>
<dbReference type="SMART" id="SM00116">
    <property type="entry name" value="CBS"/>
    <property type="match status" value="1"/>
</dbReference>
<dbReference type="AlphaFoldDB" id="X1BYX1"/>
<accession>X1BYX1</accession>
<dbReference type="PROSITE" id="PS51371">
    <property type="entry name" value="CBS"/>
    <property type="match status" value="1"/>
</dbReference>
<dbReference type="SUPFAM" id="SSF54631">
    <property type="entry name" value="CBS-domain pair"/>
    <property type="match status" value="1"/>
</dbReference>
<name>X1BYX1_9ZZZZ</name>